<gene>
    <name evidence="1" type="ordered locus">MTR_8g038240</name>
</gene>
<sequence length="81" mass="9370">MKSDFTGDRTQNLWFRRPAPYPLGHEVIDITEVQNNYGETMTVEKIKIVAIIALETAQESHIMSNDRIVNMPSRNLMNYTN</sequence>
<proteinExistence type="predicted"/>
<dbReference type="EnsemblPlants" id="AET02258">
    <property type="protein sequence ID" value="AET02258"/>
    <property type="gene ID" value="MTR_8g038240"/>
</dbReference>
<reference evidence="2" key="3">
    <citation type="submission" date="2015-04" db="UniProtKB">
        <authorList>
            <consortium name="EnsemblPlants"/>
        </authorList>
    </citation>
    <scope>IDENTIFICATION</scope>
    <source>
        <strain evidence="2">cv. Jemalong A17</strain>
    </source>
</reference>
<dbReference type="HOGENOM" id="CLU_2577533_0_0_1"/>
<name>G7LF90_MEDTR</name>
<evidence type="ECO:0000313" key="1">
    <source>
        <dbReference type="EMBL" id="AET02258.1"/>
    </source>
</evidence>
<dbReference type="PaxDb" id="3880-AET02258"/>
<reference evidence="1 3" key="2">
    <citation type="journal article" date="2014" name="BMC Genomics">
        <title>An improved genome release (version Mt4.0) for the model legume Medicago truncatula.</title>
        <authorList>
            <person name="Tang H."/>
            <person name="Krishnakumar V."/>
            <person name="Bidwell S."/>
            <person name="Rosen B."/>
            <person name="Chan A."/>
            <person name="Zhou S."/>
            <person name="Gentzbittel L."/>
            <person name="Childs K.L."/>
            <person name="Yandell M."/>
            <person name="Gundlach H."/>
            <person name="Mayer K.F."/>
            <person name="Schwartz D.C."/>
            <person name="Town C.D."/>
        </authorList>
    </citation>
    <scope>GENOME REANNOTATION</scope>
    <source>
        <strain evidence="2 3">cv. Jemalong A17</strain>
    </source>
</reference>
<reference evidence="1 3" key="1">
    <citation type="journal article" date="2011" name="Nature">
        <title>The Medicago genome provides insight into the evolution of rhizobial symbioses.</title>
        <authorList>
            <person name="Young N.D."/>
            <person name="Debelle F."/>
            <person name="Oldroyd G.E."/>
            <person name="Geurts R."/>
            <person name="Cannon S.B."/>
            <person name="Udvardi M.K."/>
            <person name="Benedito V.A."/>
            <person name="Mayer K.F."/>
            <person name="Gouzy J."/>
            <person name="Schoof H."/>
            <person name="Van de Peer Y."/>
            <person name="Proost S."/>
            <person name="Cook D.R."/>
            <person name="Meyers B.C."/>
            <person name="Spannagl M."/>
            <person name="Cheung F."/>
            <person name="De Mita S."/>
            <person name="Krishnakumar V."/>
            <person name="Gundlach H."/>
            <person name="Zhou S."/>
            <person name="Mudge J."/>
            <person name="Bharti A.K."/>
            <person name="Murray J.D."/>
            <person name="Naoumkina M.A."/>
            <person name="Rosen B."/>
            <person name="Silverstein K.A."/>
            <person name="Tang H."/>
            <person name="Rombauts S."/>
            <person name="Zhao P.X."/>
            <person name="Zhou P."/>
            <person name="Barbe V."/>
            <person name="Bardou P."/>
            <person name="Bechner M."/>
            <person name="Bellec A."/>
            <person name="Berger A."/>
            <person name="Berges H."/>
            <person name="Bidwell S."/>
            <person name="Bisseling T."/>
            <person name="Choisne N."/>
            <person name="Couloux A."/>
            <person name="Denny R."/>
            <person name="Deshpande S."/>
            <person name="Dai X."/>
            <person name="Doyle J.J."/>
            <person name="Dudez A.M."/>
            <person name="Farmer A.D."/>
            <person name="Fouteau S."/>
            <person name="Franken C."/>
            <person name="Gibelin C."/>
            <person name="Gish J."/>
            <person name="Goldstein S."/>
            <person name="Gonzalez A.J."/>
            <person name="Green P.J."/>
            <person name="Hallab A."/>
            <person name="Hartog M."/>
            <person name="Hua A."/>
            <person name="Humphray S.J."/>
            <person name="Jeong D.H."/>
            <person name="Jing Y."/>
            <person name="Jocker A."/>
            <person name="Kenton S.M."/>
            <person name="Kim D.J."/>
            <person name="Klee K."/>
            <person name="Lai H."/>
            <person name="Lang C."/>
            <person name="Lin S."/>
            <person name="Macmil S.L."/>
            <person name="Magdelenat G."/>
            <person name="Matthews L."/>
            <person name="McCorrison J."/>
            <person name="Monaghan E.L."/>
            <person name="Mun J.H."/>
            <person name="Najar F.Z."/>
            <person name="Nicholson C."/>
            <person name="Noirot C."/>
            <person name="O'Bleness M."/>
            <person name="Paule C.R."/>
            <person name="Poulain J."/>
            <person name="Prion F."/>
            <person name="Qin B."/>
            <person name="Qu C."/>
            <person name="Retzel E.F."/>
            <person name="Riddle C."/>
            <person name="Sallet E."/>
            <person name="Samain S."/>
            <person name="Samson N."/>
            <person name="Sanders I."/>
            <person name="Saurat O."/>
            <person name="Scarpelli C."/>
            <person name="Schiex T."/>
            <person name="Segurens B."/>
            <person name="Severin A.J."/>
            <person name="Sherrier D.J."/>
            <person name="Shi R."/>
            <person name="Sims S."/>
            <person name="Singer S.R."/>
            <person name="Sinharoy S."/>
            <person name="Sterck L."/>
            <person name="Viollet A."/>
            <person name="Wang B.B."/>
            <person name="Wang K."/>
            <person name="Wang M."/>
            <person name="Wang X."/>
            <person name="Warfsmann J."/>
            <person name="Weissenbach J."/>
            <person name="White D.D."/>
            <person name="White J.D."/>
            <person name="Wiley G.B."/>
            <person name="Wincker P."/>
            <person name="Xing Y."/>
            <person name="Yang L."/>
            <person name="Yao Z."/>
            <person name="Ying F."/>
            <person name="Zhai J."/>
            <person name="Zhou L."/>
            <person name="Zuber A."/>
            <person name="Denarie J."/>
            <person name="Dixon R.A."/>
            <person name="May G.D."/>
            <person name="Schwartz D.C."/>
            <person name="Rogers J."/>
            <person name="Quetier F."/>
            <person name="Town C.D."/>
            <person name="Roe B.A."/>
        </authorList>
    </citation>
    <scope>NUCLEOTIDE SEQUENCE [LARGE SCALE GENOMIC DNA]</scope>
    <source>
        <strain evidence="1">A17</strain>
        <strain evidence="2 3">cv. Jemalong A17</strain>
    </source>
</reference>
<accession>G7LF90</accession>
<organism evidence="1 3">
    <name type="scientific">Medicago truncatula</name>
    <name type="common">Barrel medic</name>
    <name type="synonym">Medicago tribuloides</name>
    <dbReference type="NCBI Taxonomy" id="3880"/>
    <lineage>
        <taxon>Eukaryota</taxon>
        <taxon>Viridiplantae</taxon>
        <taxon>Streptophyta</taxon>
        <taxon>Embryophyta</taxon>
        <taxon>Tracheophyta</taxon>
        <taxon>Spermatophyta</taxon>
        <taxon>Magnoliopsida</taxon>
        <taxon>eudicotyledons</taxon>
        <taxon>Gunneridae</taxon>
        <taxon>Pentapetalae</taxon>
        <taxon>rosids</taxon>
        <taxon>fabids</taxon>
        <taxon>Fabales</taxon>
        <taxon>Fabaceae</taxon>
        <taxon>Papilionoideae</taxon>
        <taxon>50 kb inversion clade</taxon>
        <taxon>NPAAA clade</taxon>
        <taxon>Hologalegina</taxon>
        <taxon>IRL clade</taxon>
        <taxon>Trifolieae</taxon>
        <taxon>Medicago</taxon>
    </lineage>
</organism>
<keyword evidence="3" id="KW-1185">Reference proteome</keyword>
<evidence type="ECO:0000313" key="2">
    <source>
        <dbReference type="EnsemblPlants" id="AET02258"/>
    </source>
</evidence>
<protein>
    <submittedName>
        <fullName evidence="1 2">Uncharacterized protein</fullName>
    </submittedName>
</protein>
<dbReference type="EMBL" id="CM001224">
    <property type="protein sequence ID" value="AET02258.1"/>
    <property type="molecule type" value="Genomic_DNA"/>
</dbReference>
<evidence type="ECO:0000313" key="3">
    <source>
        <dbReference type="Proteomes" id="UP000002051"/>
    </source>
</evidence>
<dbReference type="Proteomes" id="UP000002051">
    <property type="component" value="Chromosome 8"/>
</dbReference>
<dbReference type="AlphaFoldDB" id="G7LF90"/>